<geneLocation type="plasmid" evidence="2">
    <name>pMaq22A_1p DNA</name>
</geneLocation>
<name>A0A0C6G1A8_9HYPH</name>
<evidence type="ECO:0000313" key="1">
    <source>
        <dbReference type="EMBL" id="BAQ49645.1"/>
    </source>
</evidence>
<dbReference type="KEGG" id="maqu:Maq22A_1p37310"/>
<dbReference type="Proteomes" id="UP000061432">
    <property type="component" value="Plasmid pMaq22A_1p"/>
</dbReference>
<evidence type="ECO:0000313" key="2">
    <source>
        <dbReference type="Proteomes" id="UP000061432"/>
    </source>
</evidence>
<reference evidence="1 2" key="1">
    <citation type="journal article" date="2015" name="Genome Announc.">
        <title>Complete Genome Sequence of Methylobacterium aquaticum Strain 22A, Isolated from Racomitrium japonicum Moss.</title>
        <authorList>
            <person name="Tani A."/>
            <person name="Ogura Y."/>
            <person name="Hayashi T."/>
            <person name="Kimbara K."/>
        </authorList>
    </citation>
    <scope>NUCLEOTIDE SEQUENCE [LARGE SCALE GENOMIC DNA]</scope>
    <source>
        <strain evidence="1 2">MA-22A</strain>
        <plasmid evidence="2">Plasmid pMaq22A_1p DNA</plasmid>
    </source>
</reference>
<keyword evidence="1" id="KW-0614">Plasmid</keyword>
<dbReference type="EMBL" id="AP014705">
    <property type="protein sequence ID" value="BAQ49645.1"/>
    <property type="molecule type" value="Genomic_DNA"/>
</dbReference>
<reference evidence="2" key="2">
    <citation type="submission" date="2015-01" db="EMBL/GenBank/DDBJ databases">
        <title>Complete genome sequence of Methylobacterium aquaticum strain 22A.</title>
        <authorList>
            <person name="Tani A."/>
            <person name="Ogura Y."/>
            <person name="Hayashi T."/>
        </authorList>
    </citation>
    <scope>NUCLEOTIDE SEQUENCE [LARGE SCALE GENOMIC DNA]</scope>
    <source>
        <strain evidence="2">MA-22A</strain>
        <plasmid evidence="2">Plasmid pMaq22A_1p DNA</plasmid>
    </source>
</reference>
<protein>
    <submittedName>
        <fullName evidence="1">Uncharacterized protein</fullName>
    </submittedName>
</protein>
<organism evidence="1 2">
    <name type="scientific">Methylobacterium aquaticum</name>
    <dbReference type="NCBI Taxonomy" id="270351"/>
    <lineage>
        <taxon>Bacteria</taxon>
        <taxon>Pseudomonadati</taxon>
        <taxon>Pseudomonadota</taxon>
        <taxon>Alphaproteobacteria</taxon>
        <taxon>Hyphomicrobiales</taxon>
        <taxon>Methylobacteriaceae</taxon>
        <taxon>Methylobacterium</taxon>
    </lineage>
</organism>
<sequence length="99" mass="10352">MVLAGQAVARRIAQNLAHDVAQGILHQEIVANQIVCHQPLPGAASLAGREFEVEASVARCLRTPPIRCYPVGLRLVLGTAYAATATGAKLSLATIALAR</sequence>
<gene>
    <name evidence="1" type="ORF">Maq22A_1p37310</name>
</gene>
<dbReference type="AlphaFoldDB" id="A0A0C6G1A8"/>
<accession>A0A0C6G1A8</accession>
<proteinExistence type="predicted"/>